<proteinExistence type="predicted"/>
<evidence type="ECO:0000256" key="1">
    <source>
        <dbReference type="SAM" id="Phobius"/>
    </source>
</evidence>
<keyword evidence="1" id="KW-0812">Transmembrane</keyword>
<dbReference type="EMBL" id="CP051006">
    <property type="protein sequence ID" value="QNT94979.1"/>
    <property type="molecule type" value="Genomic_DNA"/>
</dbReference>
<evidence type="ECO:0000313" key="3">
    <source>
        <dbReference type="Proteomes" id="UP000516422"/>
    </source>
</evidence>
<name>A0A7H1Q3U9_9ACTN</name>
<feature type="transmembrane region" description="Helical" evidence="1">
    <location>
        <begin position="131"/>
        <end position="151"/>
    </location>
</feature>
<keyword evidence="1" id="KW-0472">Membrane</keyword>
<gene>
    <name evidence="2" type="ORF">HEP81_04707</name>
</gene>
<protein>
    <submittedName>
        <fullName evidence="2">Uncharacterized protein</fullName>
    </submittedName>
</protein>
<sequence>MTPRAVLVKWILGDCWRCDGTGLLVTWVGPAQIDGQHAPIYLCHCCLAAIEQRALQYFLAHYPDDALPPVVVHPYLPPAPPERKPMDQQNRPAQPLQVVAITLSSFGIRASANGRTGLDAWRIIRKRHPRVTWVAGAYALLFTGLVVLAAARLMT</sequence>
<dbReference type="AlphaFoldDB" id="A0A7H1Q3U9"/>
<dbReference type="Proteomes" id="UP000516422">
    <property type="component" value="Chromosome"/>
</dbReference>
<reference evidence="2 3" key="1">
    <citation type="submission" date="2020-04" db="EMBL/GenBank/DDBJ databases">
        <title>Characterization and engineering of Streptomyces griseofuscus DSM40191 as a potential heterologous host for expression of BGCs.</title>
        <authorList>
            <person name="Gren T."/>
            <person name="Whitford C.M."/>
            <person name="Mohite O.S."/>
            <person name="Joergensen T.S."/>
            <person name="Nielsen J.B."/>
            <person name="Lee S.Y."/>
            <person name="Weber T."/>
        </authorList>
    </citation>
    <scope>NUCLEOTIDE SEQUENCE [LARGE SCALE GENOMIC DNA]</scope>
    <source>
        <strain evidence="2 3">DSM 40191</strain>
    </source>
</reference>
<organism evidence="2 3">
    <name type="scientific">Streptomyces griseofuscus</name>
    <dbReference type="NCBI Taxonomy" id="146922"/>
    <lineage>
        <taxon>Bacteria</taxon>
        <taxon>Bacillati</taxon>
        <taxon>Actinomycetota</taxon>
        <taxon>Actinomycetes</taxon>
        <taxon>Kitasatosporales</taxon>
        <taxon>Streptomycetaceae</taxon>
        <taxon>Streptomyces</taxon>
    </lineage>
</organism>
<evidence type="ECO:0000313" key="2">
    <source>
        <dbReference type="EMBL" id="QNT94979.1"/>
    </source>
</evidence>
<keyword evidence="1" id="KW-1133">Transmembrane helix</keyword>
<accession>A0A7H1Q3U9</accession>
<dbReference type="KEGG" id="sgf:HEP81_04707"/>